<feature type="transmembrane region" description="Helical" evidence="2">
    <location>
        <begin position="6"/>
        <end position="28"/>
    </location>
</feature>
<dbReference type="EMBL" id="CAWUHB010000007">
    <property type="protein sequence ID" value="CAK7213547.1"/>
    <property type="molecule type" value="Genomic_DNA"/>
</dbReference>
<keyword evidence="2" id="KW-0472">Membrane</keyword>
<comment type="caution">
    <text evidence="3">The sequence shown here is derived from an EMBL/GenBank/DDBJ whole genome shotgun (WGS) entry which is preliminary data.</text>
</comment>
<feature type="region of interest" description="Disordered" evidence="1">
    <location>
        <begin position="408"/>
        <end position="445"/>
    </location>
</feature>
<keyword evidence="2" id="KW-0812">Transmembrane</keyword>
<dbReference type="Proteomes" id="UP001642405">
    <property type="component" value="Unassembled WGS sequence"/>
</dbReference>
<feature type="transmembrane region" description="Helical" evidence="2">
    <location>
        <begin position="299"/>
        <end position="318"/>
    </location>
</feature>
<evidence type="ECO:0000256" key="2">
    <source>
        <dbReference type="SAM" id="Phobius"/>
    </source>
</evidence>
<feature type="compositionally biased region" description="Polar residues" evidence="1">
    <location>
        <begin position="415"/>
        <end position="426"/>
    </location>
</feature>
<keyword evidence="4" id="KW-1185">Reference proteome</keyword>
<evidence type="ECO:0000313" key="4">
    <source>
        <dbReference type="Proteomes" id="UP001642405"/>
    </source>
</evidence>
<sequence>MEPEEIFTIVNAALTGIVIFPVFVFGLLSFFQAHSRKDPARNGVRWLRLVFPFFFLSLVLTVASDAMYIVILLGVDGDEGFYQASNYLFLVAAFFEHIATICTLVAMLEIGLGFLYIQKPPQGTSTALNNKDAHIIRDDIGDGSKKRDHYKMIHIAAAVVGVVLFALAVALLGKACNAYAVYYSGVTANDGSDSDSTDYDEVIDRYLAAIHIARDLGATVDILIWILAFPLIGFAGYLVYHARLQRQPSTGATILLLVATLFWFVRFTWHLAYNVAWLLPSGSNGAPIWFDAVDPELDVWTFFAVLVLLYVIVARRAGGLWSTSQPWMLSGAGAGVGGGGASFYQPVYNPGYGPAGYGYPQQVHQLPGNEQPRTFHEMYQPQQPQQYQIPVNPQELYAPNQYVQQYQGQSVVGSPQPTVSSTTAIQPTPPPMSGYSGTPPHDLKA</sequence>
<keyword evidence="2" id="KW-1133">Transmembrane helix</keyword>
<feature type="transmembrane region" description="Helical" evidence="2">
    <location>
        <begin position="49"/>
        <end position="75"/>
    </location>
</feature>
<reference evidence="3 4" key="1">
    <citation type="submission" date="2024-01" db="EMBL/GenBank/DDBJ databases">
        <authorList>
            <person name="Allen C."/>
            <person name="Tagirdzhanova G."/>
        </authorList>
    </citation>
    <scope>NUCLEOTIDE SEQUENCE [LARGE SCALE GENOMIC DNA]</scope>
</reference>
<feature type="transmembrane region" description="Helical" evidence="2">
    <location>
        <begin position="252"/>
        <end position="279"/>
    </location>
</feature>
<feature type="transmembrane region" description="Helical" evidence="2">
    <location>
        <begin position="153"/>
        <end position="173"/>
    </location>
</feature>
<accession>A0ABP0B1Z6</accession>
<evidence type="ECO:0000313" key="3">
    <source>
        <dbReference type="EMBL" id="CAK7213547.1"/>
    </source>
</evidence>
<feature type="transmembrane region" description="Helical" evidence="2">
    <location>
        <begin position="87"/>
        <end position="117"/>
    </location>
</feature>
<feature type="transmembrane region" description="Helical" evidence="2">
    <location>
        <begin position="222"/>
        <end position="240"/>
    </location>
</feature>
<gene>
    <name evidence="3" type="ORF">SCUCBS95973_001830</name>
</gene>
<name>A0ABP0B1Z6_9PEZI</name>
<organism evidence="3 4">
    <name type="scientific">Sporothrix curviconia</name>
    <dbReference type="NCBI Taxonomy" id="1260050"/>
    <lineage>
        <taxon>Eukaryota</taxon>
        <taxon>Fungi</taxon>
        <taxon>Dikarya</taxon>
        <taxon>Ascomycota</taxon>
        <taxon>Pezizomycotina</taxon>
        <taxon>Sordariomycetes</taxon>
        <taxon>Sordariomycetidae</taxon>
        <taxon>Ophiostomatales</taxon>
        <taxon>Ophiostomataceae</taxon>
        <taxon>Sporothrix</taxon>
    </lineage>
</organism>
<evidence type="ECO:0000256" key="1">
    <source>
        <dbReference type="SAM" id="MobiDB-lite"/>
    </source>
</evidence>
<proteinExistence type="predicted"/>
<protein>
    <submittedName>
        <fullName evidence="3">Uncharacterized protein</fullName>
    </submittedName>
</protein>